<dbReference type="EMBL" id="SMSJ01000131">
    <property type="protein sequence ID" value="TDH58316.1"/>
    <property type="molecule type" value="Genomic_DNA"/>
</dbReference>
<dbReference type="AlphaFoldDB" id="A0A4R5Q6J6"/>
<evidence type="ECO:0000313" key="1">
    <source>
        <dbReference type="EMBL" id="TDH58316.1"/>
    </source>
</evidence>
<name>A0A4R5Q6J6_9PROT</name>
<accession>A0A4R5Q6J6</accession>
<evidence type="ECO:0000313" key="2">
    <source>
        <dbReference type="Proteomes" id="UP000295096"/>
    </source>
</evidence>
<dbReference type="RefSeq" id="WP_133292840.1">
    <property type="nucleotide sequence ID" value="NZ_SMSJ01000131.1"/>
</dbReference>
<reference evidence="1 2" key="1">
    <citation type="journal article" date="2016" name="J. Microbiol.">
        <title>Dankookia rubra gen. nov., sp. nov., an alphaproteobacterium isolated from sediment of a shallow stream.</title>
        <authorList>
            <person name="Kim W.H."/>
            <person name="Kim D.H."/>
            <person name="Kang K."/>
            <person name="Ahn T.Y."/>
        </authorList>
    </citation>
    <scope>NUCLEOTIDE SEQUENCE [LARGE SCALE GENOMIC DNA]</scope>
    <source>
        <strain evidence="1 2">JCM30602</strain>
    </source>
</reference>
<proteinExistence type="predicted"/>
<organism evidence="1 2">
    <name type="scientific">Dankookia rubra</name>
    <dbReference type="NCBI Taxonomy" id="1442381"/>
    <lineage>
        <taxon>Bacteria</taxon>
        <taxon>Pseudomonadati</taxon>
        <taxon>Pseudomonadota</taxon>
        <taxon>Alphaproteobacteria</taxon>
        <taxon>Acetobacterales</taxon>
        <taxon>Roseomonadaceae</taxon>
        <taxon>Dankookia</taxon>
    </lineage>
</organism>
<sequence length="92" mass="10389">MRFAPTDTGLDRPIWIGRSVEAVVLPRHPGDPAIIDRNCVVVGLDQDTGYRDADRWLEVNAYMLRKLSTGMIDEQDFLMLSRRLRGSGSTAR</sequence>
<keyword evidence="2" id="KW-1185">Reference proteome</keyword>
<dbReference type="Proteomes" id="UP000295096">
    <property type="component" value="Unassembled WGS sequence"/>
</dbReference>
<protein>
    <submittedName>
        <fullName evidence="1">Uncharacterized protein</fullName>
    </submittedName>
</protein>
<comment type="caution">
    <text evidence="1">The sequence shown here is derived from an EMBL/GenBank/DDBJ whole genome shotgun (WGS) entry which is preliminary data.</text>
</comment>
<gene>
    <name evidence="1" type="ORF">E2C06_33180</name>
</gene>